<keyword evidence="3" id="KW-0067">ATP-binding</keyword>
<keyword evidence="6" id="KW-1185">Reference proteome</keyword>
<dbReference type="InterPro" id="IPR017871">
    <property type="entry name" value="ABC_transporter-like_CS"/>
</dbReference>
<accession>A0A081BVY4</accession>
<evidence type="ECO:0000256" key="1">
    <source>
        <dbReference type="ARBA" id="ARBA00022448"/>
    </source>
</evidence>
<dbReference type="NCBIfam" id="TIGR01727">
    <property type="entry name" value="oligo_HPY"/>
    <property type="match status" value="1"/>
</dbReference>
<dbReference type="Pfam" id="PF00005">
    <property type="entry name" value="ABC_tran"/>
    <property type="match status" value="1"/>
</dbReference>
<dbReference type="GO" id="GO:0055085">
    <property type="term" value="P:transmembrane transport"/>
    <property type="evidence" value="ECO:0007669"/>
    <property type="project" value="UniProtKB-ARBA"/>
</dbReference>
<dbReference type="PROSITE" id="PS00211">
    <property type="entry name" value="ABC_TRANSPORTER_1"/>
    <property type="match status" value="1"/>
</dbReference>
<keyword evidence="2" id="KW-0547">Nucleotide-binding</keyword>
<reference evidence="5" key="1">
    <citation type="journal article" date="2015" name="PeerJ">
        <title>First genomic representation of candidate bacterial phylum KSB3 points to enhanced environmental sensing as a trigger of wastewater bulking.</title>
        <authorList>
            <person name="Sekiguchi Y."/>
            <person name="Ohashi A."/>
            <person name="Parks D.H."/>
            <person name="Yamauchi T."/>
            <person name="Tyson G.W."/>
            <person name="Hugenholtz P."/>
        </authorList>
    </citation>
    <scope>NUCLEOTIDE SEQUENCE [LARGE SCALE GENOMIC DNA]</scope>
</reference>
<dbReference type="CDD" id="cd03257">
    <property type="entry name" value="ABC_NikE_OppD_transporters"/>
    <property type="match status" value="1"/>
</dbReference>
<dbReference type="AlphaFoldDB" id="A0A081BVY4"/>
<evidence type="ECO:0000313" key="6">
    <source>
        <dbReference type="Proteomes" id="UP000030661"/>
    </source>
</evidence>
<proteinExistence type="predicted"/>
<dbReference type="Proteomes" id="UP000030661">
    <property type="component" value="Unassembled WGS sequence"/>
</dbReference>
<name>A0A081BVY4_VECG1</name>
<dbReference type="HOGENOM" id="CLU_000604_1_23_0"/>
<dbReference type="Pfam" id="PF08352">
    <property type="entry name" value="oligo_HPY"/>
    <property type="match status" value="1"/>
</dbReference>
<dbReference type="InterPro" id="IPR013563">
    <property type="entry name" value="Oligopep_ABC_C"/>
</dbReference>
<gene>
    <name evidence="5" type="ORF">U27_03451</name>
</gene>
<dbReference type="GO" id="GO:0016887">
    <property type="term" value="F:ATP hydrolysis activity"/>
    <property type="evidence" value="ECO:0007669"/>
    <property type="project" value="InterPro"/>
</dbReference>
<protein>
    <submittedName>
        <fullName evidence="5">Oligopeptide/dipeptide ABC transporter, ATPase subunit</fullName>
    </submittedName>
</protein>
<evidence type="ECO:0000259" key="4">
    <source>
        <dbReference type="PROSITE" id="PS50893"/>
    </source>
</evidence>
<feature type="domain" description="ABC transporter" evidence="4">
    <location>
        <begin position="6"/>
        <end position="257"/>
    </location>
</feature>
<dbReference type="PANTHER" id="PTHR43776">
    <property type="entry name" value="TRANSPORT ATP-BINDING PROTEIN"/>
    <property type="match status" value="1"/>
</dbReference>
<sequence length="324" mass="36862">MTSTLIETQNLCKYFPVASGPFSSHKRLIHAVDDVSITIRERETFALVGESGCGKTTLGRVLLRLDNKTSGKVFFRGTDMHALKDEAMRTLRKQMQIIFQDPFASLNPRMRIRNILAEPLVTHQYGKSNQEIDARILELIELVGLRGHVLRRYPHQFSGGQRQRIGIARALALNPEFVVCDEAVSALDVSIQAQILNLLQDLQEQFQLTYLFITHDLSVVKHIADRVCVMFLGKTVELGNTRDLFKHPRHPYTKFLLSAVPIANPRQRTRERMILQGDLPSPIHLPPGCRFHTRCPFKQTICTQEDPPFVYEGARAVACHFPLE</sequence>
<dbReference type="GO" id="GO:0005524">
    <property type="term" value="F:ATP binding"/>
    <property type="evidence" value="ECO:0007669"/>
    <property type="project" value="UniProtKB-KW"/>
</dbReference>
<dbReference type="InterPro" id="IPR003593">
    <property type="entry name" value="AAA+_ATPase"/>
</dbReference>
<dbReference type="InterPro" id="IPR027417">
    <property type="entry name" value="P-loop_NTPase"/>
</dbReference>
<dbReference type="STRING" id="1499967.U27_03451"/>
<dbReference type="Gene3D" id="3.40.50.300">
    <property type="entry name" value="P-loop containing nucleotide triphosphate hydrolases"/>
    <property type="match status" value="1"/>
</dbReference>
<organism evidence="5">
    <name type="scientific">Vecturithrix granuli</name>
    <dbReference type="NCBI Taxonomy" id="1499967"/>
    <lineage>
        <taxon>Bacteria</taxon>
        <taxon>Candidatus Moduliflexota</taxon>
        <taxon>Candidatus Vecturitrichia</taxon>
        <taxon>Candidatus Vecturitrichales</taxon>
        <taxon>Candidatus Vecturitrichaceae</taxon>
        <taxon>Candidatus Vecturithrix</taxon>
    </lineage>
</organism>
<dbReference type="PANTHER" id="PTHR43776:SF8">
    <property type="entry name" value="ABC TRANSPORTER, ATP-BINDING PROTEIN"/>
    <property type="match status" value="1"/>
</dbReference>
<evidence type="ECO:0000256" key="3">
    <source>
        <dbReference type="ARBA" id="ARBA00022840"/>
    </source>
</evidence>
<evidence type="ECO:0000256" key="2">
    <source>
        <dbReference type="ARBA" id="ARBA00022741"/>
    </source>
</evidence>
<dbReference type="FunFam" id="3.40.50.300:FF:000016">
    <property type="entry name" value="Oligopeptide ABC transporter ATP-binding component"/>
    <property type="match status" value="1"/>
</dbReference>
<dbReference type="InterPro" id="IPR003439">
    <property type="entry name" value="ABC_transporter-like_ATP-bd"/>
</dbReference>
<dbReference type="PROSITE" id="PS50893">
    <property type="entry name" value="ABC_TRANSPORTER_2"/>
    <property type="match status" value="1"/>
</dbReference>
<dbReference type="GO" id="GO:0015833">
    <property type="term" value="P:peptide transport"/>
    <property type="evidence" value="ECO:0007669"/>
    <property type="project" value="InterPro"/>
</dbReference>
<keyword evidence="1" id="KW-0813">Transport</keyword>
<dbReference type="InterPro" id="IPR050319">
    <property type="entry name" value="ABC_transp_ATP-bind"/>
</dbReference>
<evidence type="ECO:0000313" key="5">
    <source>
        <dbReference type="EMBL" id="GAK56489.1"/>
    </source>
</evidence>
<dbReference type="SMART" id="SM00382">
    <property type="entry name" value="AAA"/>
    <property type="match status" value="1"/>
</dbReference>
<dbReference type="EMBL" id="DF820464">
    <property type="protein sequence ID" value="GAK56489.1"/>
    <property type="molecule type" value="Genomic_DNA"/>
</dbReference>
<dbReference type="SUPFAM" id="SSF52540">
    <property type="entry name" value="P-loop containing nucleoside triphosphate hydrolases"/>
    <property type="match status" value="1"/>
</dbReference>
<dbReference type="eggNOG" id="COG4608">
    <property type="taxonomic scope" value="Bacteria"/>
</dbReference>